<dbReference type="GO" id="GO:0051959">
    <property type="term" value="F:dynein light intermediate chain binding"/>
    <property type="evidence" value="ECO:0007669"/>
    <property type="project" value="InterPro"/>
</dbReference>
<dbReference type="STRING" id="6573.A0A210PTI7"/>
<reference evidence="2 3" key="1">
    <citation type="journal article" date="2017" name="Nat. Ecol. Evol.">
        <title>Scallop genome provides insights into evolution of bilaterian karyotype and development.</title>
        <authorList>
            <person name="Wang S."/>
            <person name="Zhang J."/>
            <person name="Jiao W."/>
            <person name="Li J."/>
            <person name="Xun X."/>
            <person name="Sun Y."/>
            <person name="Guo X."/>
            <person name="Huan P."/>
            <person name="Dong B."/>
            <person name="Zhang L."/>
            <person name="Hu X."/>
            <person name="Sun X."/>
            <person name="Wang J."/>
            <person name="Zhao C."/>
            <person name="Wang Y."/>
            <person name="Wang D."/>
            <person name="Huang X."/>
            <person name="Wang R."/>
            <person name="Lv J."/>
            <person name="Li Y."/>
            <person name="Zhang Z."/>
            <person name="Liu B."/>
            <person name="Lu W."/>
            <person name="Hui Y."/>
            <person name="Liang J."/>
            <person name="Zhou Z."/>
            <person name="Hou R."/>
            <person name="Li X."/>
            <person name="Liu Y."/>
            <person name="Li H."/>
            <person name="Ning X."/>
            <person name="Lin Y."/>
            <person name="Zhao L."/>
            <person name="Xing Q."/>
            <person name="Dou J."/>
            <person name="Li Y."/>
            <person name="Mao J."/>
            <person name="Guo H."/>
            <person name="Dou H."/>
            <person name="Li T."/>
            <person name="Mu C."/>
            <person name="Jiang W."/>
            <person name="Fu Q."/>
            <person name="Fu X."/>
            <person name="Miao Y."/>
            <person name="Liu J."/>
            <person name="Yu Q."/>
            <person name="Li R."/>
            <person name="Liao H."/>
            <person name="Li X."/>
            <person name="Kong Y."/>
            <person name="Jiang Z."/>
            <person name="Chourrout D."/>
            <person name="Li R."/>
            <person name="Bao Z."/>
        </authorList>
    </citation>
    <scope>NUCLEOTIDE SEQUENCE [LARGE SCALE GENOMIC DNA]</scope>
    <source>
        <strain evidence="2 3">PY_sf001</strain>
    </source>
</reference>
<accession>A0A210PTI7</accession>
<keyword evidence="3" id="KW-1185">Reference proteome</keyword>
<dbReference type="Gene3D" id="1.20.920.60">
    <property type="match status" value="1"/>
</dbReference>
<name>A0A210PTI7_MIZYE</name>
<gene>
    <name evidence="2" type="ORF">KP79_PYT21751</name>
</gene>
<evidence type="ECO:0000313" key="2">
    <source>
        <dbReference type="EMBL" id="OWF39827.1"/>
    </source>
</evidence>
<feature type="domain" description="Dynein heavy chain coiled coil stalk" evidence="1">
    <location>
        <begin position="2"/>
        <end position="104"/>
    </location>
</feature>
<dbReference type="OrthoDB" id="6136670at2759"/>
<dbReference type="InterPro" id="IPR026983">
    <property type="entry name" value="DHC"/>
</dbReference>
<proteinExistence type="predicted"/>
<dbReference type="AlphaFoldDB" id="A0A210PTI7"/>
<sequence>MDKVKKSDLVELKALNAPPQDVKEILAATMTLLGKENARDYRTAKRELGSSTFLKTLSTFDVDSVSVEAAKKANEYIQGITVESVRKVSGASVSMFCWVQDVISQTEQIVIDFRAT</sequence>
<dbReference type="PANTHER" id="PTHR22878">
    <property type="entry name" value="DYNEIN HEAVY CHAIN 6, AXONEMAL-LIKE-RELATED"/>
    <property type="match status" value="1"/>
</dbReference>
<dbReference type="Pfam" id="PF12777">
    <property type="entry name" value="MT"/>
    <property type="match status" value="1"/>
</dbReference>
<dbReference type="Proteomes" id="UP000242188">
    <property type="component" value="Unassembled WGS sequence"/>
</dbReference>
<evidence type="ECO:0000313" key="3">
    <source>
        <dbReference type="Proteomes" id="UP000242188"/>
    </source>
</evidence>
<dbReference type="GO" id="GO:0045505">
    <property type="term" value="F:dynein intermediate chain binding"/>
    <property type="evidence" value="ECO:0007669"/>
    <property type="project" value="InterPro"/>
</dbReference>
<evidence type="ECO:0000259" key="1">
    <source>
        <dbReference type="Pfam" id="PF12777"/>
    </source>
</evidence>
<dbReference type="GO" id="GO:0007018">
    <property type="term" value="P:microtubule-based movement"/>
    <property type="evidence" value="ECO:0007669"/>
    <property type="project" value="InterPro"/>
</dbReference>
<dbReference type="GO" id="GO:0030286">
    <property type="term" value="C:dynein complex"/>
    <property type="evidence" value="ECO:0007669"/>
    <property type="project" value="InterPro"/>
</dbReference>
<comment type="caution">
    <text evidence="2">The sequence shown here is derived from an EMBL/GenBank/DDBJ whole genome shotgun (WGS) entry which is preliminary data.</text>
</comment>
<dbReference type="EMBL" id="NEDP02005506">
    <property type="protein sequence ID" value="OWF39827.1"/>
    <property type="molecule type" value="Genomic_DNA"/>
</dbReference>
<dbReference type="InterPro" id="IPR024743">
    <property type="entry name" value="Dynein_HC_stalk"/>
</dbReference>
<protein>
    <submittedName>
        <fullName evidence="2">Dynein heavy chain 6, axonemal</fullName>
    </submittedName>
</protein>
<organism evidence="2 3">
    <name type="scientific">Mizuhopecten yessoensis</name>
    <name type="common">Japanese scallop</name>
    <name type="synonym">Patinopecten yessoensis</name>
    <dbReference type="NCBI Taxonomy" id="6573"/>
    <lineage>
        <taxon>Eukaryota</taxon>
        <taxon>Metazoa</taxon>
        <taxon>Spiralia</taxon>
        <taxon>Lophotrochozoa</taxon>
        <taxon>Mollusca</taxon>
        <taxon>Bivalvia</taxon>
        <taxon>Autobranchia</taxon>
        <taxon>Pteriomorphia</taxon>
        <taxon>Pectinida</taxon>
        <taxon>Pectinoidea</taxon>
        <taxon>Pectinidae</taxon>
        <taxon>Mizuhopecten</taxon>
    </lineage>
</organism>